<feature type="chain" id="PRO_5005318022" description="Metallopeptidase" evidence="1">
    <location>
        <begin position="20"/>
        <end position="247"/>
    </location>
</feature>
<keyword evidence="1" id="KW-0732">Signal</keyword>
<reference evidence="2 3" key="1">
    <citation type="submission" date="2015-06" db="EMBL/GenBank/DDBJ databases">
        <title>Draft genome sequence of an Alphaproteobacteria species associated to the Mediterranean sponge Oscarella lobularis.</title>
        <authorList>
            <person name="Jourda C."/>
            <person name="Santini S."/>
            <person name="Claverie J.-M."/>
        </authorList>
    </citation>
    <scope>NUCLEOTIDE SEQUENCE [LARGE SCALE GENOMIC DNA]</scope>
    <source>
        <strain evidence="2">IGS</strain>
    </source>
</reference>
<feature type="signal peptide" evidence="1">
    <location>
        <begin position="1"/>
        <end position="19"/>
    </location>
</feature>
<gene>
    <name evidence="2" type="ORF">AIOL_003218</name>
</gene>
<evidence type="ECO:0000313" key="3">
    <source>
        <dbReference type="Proteomes" id="UP000037178"/>
    </source>
</evidence>
<evidence type="ECO:0008006" key="4">
    <source>
        <dbReference type="Google" id="ProtNLM"/>
    </source>
</evidence>
<proteinExistence type="predicted"/>
<name>A0A0J9E6E0_9RHOB</name>
<dbReference type="AlphaFoldDB" id="A0A0J9E6E0"/>
<dbReference type="Pfam" id="PF14247">
    <property type="entry name" value="DUF4344"/>
    <property type="match status" value="2"/>
</dbReference>
<dbReference type="OrthoDB" id="935695at2"/>
<comment type="caution">
    <text evidence="2">The sequence shown here is derived from an EMBL/GenBank/DDBJ whole genome shotgun (WGS) entry which is preliminary data.</text>
</comment>
<dbReference type="PATRIC" id="fig|1675527.3.peg.3362"/>
<dbReference type="RefSeq" id="WP_049643873.1">
    <property type="nucleotide sequence ID" value="NZ_LFTY01000002.1"/>
</dbReference>
<organism evidence="2 3">
    <name type="scientific">Candidatus Rhodobacter oscarellae</name>
    <dbReference type="NCBI Taxonomy" id="1675527"/>
    <lineage>
        <taxon>Bacteria</taxon>
        <taxon>Pseudomonadati</taxon>
        <taxon>Pseudomonadota</taxon>
        <taxon>Alphaproteobacteria</taxon>
        <taxon>Rhodobacterales</taxon>
        <taxon>Rhodobacter group</taxon>
        <taxon>Rhodobacter</taxon>
    </lineage>
</organism>
<keyword evidence="3" id="KW-1185">Reference proteome</keyword>
<dbReference type="EMBL" id="LFTY01000002">
    <property type="protein sequence ID" value="KMW58247.1"/>
    <property type="molecule type" value="Genomic_DNA"/>
</dbReference>
<dbReference type="STRING" id="1675527.AIOL_003218"/>
<dbReference type="InterPro" id="IPR025644">
    <property type="entry name" value="DUF4344"/>
</dbReference>
<evidence type="ECO:0000313" key="2">
    <source>
        <dbReference type="EMBL" id="KMW58247.1"/>
    </source>
</evidence>
<sequence length="247" mass="27704">MKGILAAILLCLAAPASHALDKRTEDFVAANLIAIYYHELGHALIDILKLPIFGQEEDAADVLSAVLIHHLFKEPSAQRIARAAAIGFLGERSIAEAQRVRVSYWDVHGPDLQRYYTFVCLIFGANPAERSALARELRLPEERRQTCEEEYRLAADSWGPVITDLRDAGAGRTIRFLANYRVSTAGQLTIDVIRAEVEAMNKELSLPKRLLVRVEPCDTVNAFYDPKRREIIICTEFAEYLAEVAPR</sequence>
<evidence type="ECO:0000256" key="1">
    <source>
        <dbReference type="SAM" id="SignalP"/>
    </source>
</evidence>
<accession>A0A0J9E6E0</accession>
<protein>
    <recommendedName>
        <fullName evidence="4">Metallopeptidase</fullName>
    </recommendedName>
</protein>
<dbReference type="Proteomes" id="UP000037178">
    <property type="component" value="Unassembled WGS sequence"/>
</dbReference>